<keyword evidence="1" id="KW-1133">Transmembrane helix</keyword>
<accession>A0A6V7NHL8</accession>
<dbReference type="Pfam" id="PF05922">
    <property type="entry name" value="Inhibitor_I9"/>
    <property type="match status" value="1"/>
</dbReference>
<keyword evidence="1" id="KW-0812">Transmembrane</keyword>
<organism evidence="3">
    <name type="scientific">Ananas comosus var. bracteatus</name>
    <name type="common">red pineapple</name>
    <dbReference type="NCBI Taxonomy" id="296719"/>
    <lineage>
        <taxon>Eukaryota</taxon>
        <taxon>Viridiplantae</taxon>
        <taxon>Streptophyta</taxon>
        <taxon>Embryophyta</taxon>
        <taxon>Tracheophyta</taxon>
        <taxon>Spermatophyta</taxon>
        <taxon>Magnoliopsida</taxon>
        <taxon>Liliopsida</taxon>
        <taxon>Poales</taxon>
        <taxon>Bromeliaceae</taxon>
        <taxon>Bromelioideae</taxon>
        <taxon>Ananas</taxon>
    </lineage>
</organism>
<keyword evidence="1" id="KW-0472">Membrane</keyword>
<dbReference type="InterPro" id="IPR010259">
    <property type="entry name" value="S8pro/Inhibitor_I9"/>
</dbReference>
<sequence>MGLKANYKNKGFKCRGIKSVVSSCQSTWEKTHERIALALALASPSSSRFLLFVSFFVVVFFLALPVTSISAPMADEHAKLPPEEAEAEAEEAKVQIVYVDRPEGADPEEFHIRTLGAVLGSEEAAKEAVIYHYTNAASGFSAKLTPKQVEELQKQAGVLQVVPSRTYQLHGPSTATASSEHHLNKHKLLLLLLLLLLLY</sequence>
<evidence type="ECO:0000259" key="2">
    <source>
        <dbReference type="Pfam" id="PF05922"/>
    </source>
</evidence>
<dbReference type="AlphaFoldDB" id="A0A6V7NHL8"/>
<name>A0A6V7NHL8_ANACO</name>
<evidence type="ECO:0000256" key="1">
    <source>
        <dbReference type="SAM" id="Phobius"/>
    </source>
</evidence>
<dbReference type="Gene3D" id="3.30.70.80">
    <property type="entry name" value="Peptidase S8 propeptide/proteinase inhibitor I9"/>
    <property type="match status" value="1"/>
</dbReference>
<feature type="domain" description="Inhibitor I9" evidence="2">
    <location>
        <begin position="106"/>
        <end position="170"/>
    </location>
</feature>
<proteinExistence type="predicted"/>
<protein>
    <recommendedName>
        <fullName evidence="2">Inhibitor I9 domain-containing protein</fullName>
    </recommendedName>
</protein>
<dbReference type="PANTHER" id="PTHR48222">
    <property type="entry name" value="PROTEINASE INHIBITOR, PROPEPTIDE"/>
    <property type="match status" value="1"/>
</dbReference>
<dbReference type="PANTHER" id="PTHR48222:SF4">
    <property type="entry name" value="PROTEINASE INHIBITOR, PROPEPTIDE"/>
    <property type="match status" value="1"/>
</dbReference>
<reference evidence="3" key="1">
    <citation type="submission" date="2020-07" db="EMBL/GenBank/DDBJ databases">
        <authorList>
            <person name="Lin J."/>
        </authorList>
    </citation>
    <scope>NUCLEOTIDE SEQUENCE</scope>
</reference>
<dbReference type="EMBL" id="LR862138">
    <property type="protein sequence ID" value="CAD1818110.1"/>
    <property type="molecule type" value="Genomic_DNA"/>
</dbReference>
<evidence type="ECO:0000313" key="3">
    <source>
        <dbReference type="EMBL" id="CAD1818110.1"/>
    </source>
</evidence>
<dbReference type="InterPro" id="IPR037045">
    <property type="entry name" value="S8pro/Inhibitor_I9_sf"/>
</dbReference>
<feature type="transmembrane region" description="Helical" evidence="1">
    <location>
        <begin position="49"/>
        <end position="71"/>
    </location>
</feature>
<gene>
    <name evidence="3" type="ORF">CB5_LOCUS1321</name>
</gene>